<name>A0A024UMZ4_9STRA</name>
<dbReference type="EMBL" id="KI913955">
    <property type="protein sequence ID" value="ETW06968.1"/>
    <property type="molecule type" value="Genomic_DNA"/>
</dbReference>
<evidence type="ECO:0008006" key="2">
    <source>
        <dbReference type="Google" id="ProtNLM"/>
    </source>
</evidence>
<reference evidence="1" key="1">
    <citation type="submission" date="2013-12" db="EMBL/GenBank/DDBJ databases">
        <title>The Genome Sequence of Aphanomyces invadans NJM9701.</title>
        <authorList>
            <consortium name="The Broad Institute Genomics Platform"/>
            <person name="Russ C."/>
            <person name="Tyler B."/>
            <person name="van West P."/>
            <person name="Dieguez-Uribeondo J."/>
            <person name="Young S.K."/>
            <person name="Zeng Q."/>
            <person name="Gargeya S."/>
            <person name="Fitzgerald M."/>
            <person name="Abouelleil A."/>
            <person name="Alvarado L."/>
            <person name="Chapman S.B."/>
            <person name="Gainer-Dewar J."/>
            <person name="Goldberg J."/>
            <person name="Griggs A."/>
            <person name="Gujja S."/>
            <person name="Hansen M."/>
            <person name="Howarth C."/>
            <person name="Imamovic A."/>
            <person name="Ireland A."/>
            <person name="Larimer J."/>
            <person name="McCowan C."/>
            <person name="Murphy C."/>
            <person name="Pearson M."/>
            <person name="Poon T.W."/>
            <person name="Priest M."/>
            <person name="Roberts A."/>
            <person name="Saif S."/>
            <person name="Shea T."/>
            <person name="Sykes S."/>
            <person name="Wortman J."/>
            <person name="Nusbaum C."/>
            <person name="Birren B."/>
        </authorList>
    </citation>
    <scope>NUCLEOTIDE SEQUENCE [LARGE SCALE GENOMIC DNA]</scope>
    <source>
        <strain evidence="1">NJM9701</strain>
    </source>
</reference>
<accession>A0A024UMZ4</accession>
<sequence>MLEGGPQQSKLLAFDIFQGGKIRRKEPTDYHAMSNHEYFVDWFGTLLNELDALGQSNVAIVMDNANPSSERVQNLRDLVQQQRSEVHVVDEPEQTH</sequence>
<gene>
    <name evidence="1" type="ORF">H310_03071</name>
</gene>
<dbReference type="RefSeq" id="XP_008865043.1">
    <property type="nucleotide sequence ID" value="XM_008866821.1"/>
</dbReference>
<dbReference type="AlphaFoldDB" id="A0A024UMZ4"/>
<dbReference type="VEuPathDB" id="FungiDB:H310_03071"/>
<evidence type="ECO:0000313" key="1">
    <source>
        <dbReference type="EMBL" id="ETW06968.1"/>
    </source>
</evidence>
<dbReference type="GeneID" id="20080121"/>
<proteinExistence type="predicted"/>
<organism evidence="1">
    <name type="scientific">Aphanomyces invadans</name>
    <dbReference type="NCBI Taxonomy" id="157072"/>
    <lineage>
        <taxon>Eukaryota</taxon>
        <taxon>Sar</taxon>
        <taxon>Stramenopiles</taxon>
        <taxon>Oomycota</taxon>
        <taxon>Saprolegniomycetes</taxon>
        <taxon>Saprolegniales</taxon>
        <taxon>Verrucalvaceae</taxon>
        <taxon>Aphanomyces</taxon>
    </lineage>
</organism>
<protein>
    <recommendedName>
        <fullName evidence="2">Tc1-like transposase DDE domain-containing protein</fullName>
    </recommendedName>
</protein>